<comment type="subcellular location">
    <subcellularLocation>
        <location evidence="1">Membrane</location>
        <topology evidence="1">Lipid-anchor</topology>
    </subcellularLocation>
</comment>
<feature type="domain" description="Spore germination protein N-terminal" evidence="9">
    <location>
        <begin position="30"/>
        <end position="199"/>
    </location>
</feature>
<organism evidence="10 11">
    <name type="scientific">Paenibacillus lentus</name>
    <dbReference type="NCBI Taxonomy" id="1338368"/>
    <lineage>
        <taxon>Bacteria</taxon>
        <taxon>Bacillati</taxon>
        <taxon>Bacillota</taxon>
        <taxon>Bacilli</taxon>
        <taxon>Bacillales</taxon>
        <taxon>Paenibacillaceae</taxon>
        <taxon>Paenibacillus</taxon>
    </lineage>
</organism>
<evidence type="ECO:0000256" key="6">
    <source>
        <dbReference type="ARBA" id="ARBA00023139"/>
    </source>
</evidence>
<dbReference type="Gene3D" id="3.30.300.210">
    <property type="entry name" value="Nutrient germinant receptor protein C, domain 3"/>
    <property type="match status" value="1"/>
</dbReference>
<gene>
    <name evidence="10" type="ORF">EIM92_14850</name>
</gene>
<evidence type="ECO:0000313" key="10">
    <source>
        <dbReference type="EMBL" id="AZK47278.1"/>
    </source>
</evidence>
<evidence type="ECO:0000256" key="2">
    <source>
        <dbReference type="ARBA" id="ARBA00007886"/>
    </source>
</evidence>
<evidence type="ECO:0000313" key="11">
    <source>
        <dbReference type="Proteomes" id="UP000273145"/>
    </source>
</evidence>
<name>A0A3S8RWC5_9BACL</name>
<dbReference type="PROSITE" id="PS51257">
    <property type="entry name" value="PROKAR_LIPOPROTEIN"/>
    <property type="match status" value="1"/>
</dbReference>
<keyword evidence="11" id="KW-1185">Reference proteome</keyword>
<dbReference type="InterPro" id="IPR038501">
    <property type="entry name" value="Spore_GerAC_C_sf"/>
</dbReference>
<dbReference type="Pfam" id="PF25198">
    <property type="entry name" value="Spore_GerAC_N"/>
    <property type="match status" value="1"/>
</dbReference>
<evidence type="ECO:0000256" key="5">
    <source>
        <dbReference type="ARBA" id="ARBA00023136"/>
    </source>
</evidence>
<protein>
    <submittedName>
        <fullName evidence="10">Ger(X)C family spore germination protein</fullName>
    </submittedName>
</protein>
<dbReference type="Pfam" id="PF05504">
    <property type="entry name" value="Spore_GerAC"/>
    <property type="match status" value="1"/>
</dbReference>
<reference evidence="10 11" key="1">
    <citation type="submission" date="2018-11" db="EMBL/GenBank/DDBJ databases">
        <title>Genome sequencing of Paenibacillus lentus DSM25539(T).</title>
        <authorList>
            <person name="Kook J.-K."/>
            <person name="Park S.-N."/>
            <person name="Lim Y.K."/>
        </authorList>
    </citation>
    <scope>NUCLEOTIDE SEQUENCE [LARGE SCALE GENOMIC DNA]</scope>
    <source>
        <strain evidence="10 11">DSM 25539</strain>
    </source>
</reference>
<evidence type="ECO:0000256" key="1">
    <source>
        <dbReference type="ARBA" id="ARBA00004635"/>
    </source>
</evidence>
<evidence type="ECO:0000256" key="3">
    <source>
        <dbReference type="ARBA" id="ARBA00022544"/>
    </source>
</evidence>
<dbReference type="InterPro" id="IPR057336">
    <property type="entry name" value="GerAC_N"/>
</dbReference>
<evidence type="ECO:0000256" key="7">
    <source>
        <dbReference type="ARBA" id="ARBA00023288"/>
    </source>
</evidence>
<dbReference type="InterPro" id="IPR046953">
    <property type="entry name" value="Spore_GerAC-like_C"/>
</dbReference>
<evidence type="ECO:0000259" key="8">
    <source>
        <dbReference type="Pfam" id="PF05504"/>
    </source>
</evidence>
<evidence type="ECO:0000259" key="9">
    <source>
        <dbReference type="Pfam" id="PF25198"/>
    </source>
</evidence>
<dbReference type="InterPro" id="IPR008844">
    <property type="entry name" value="Spore_GerAC-like"/>
</dbReference>
<dbReference type="GO" id="GO:0016020">
    <property type="term" value="C:membrane"/>
    <property type="evidence" value="ECO:0007669"/>
    <property type="project" value="UniProtKB-SubCell"/>
</dbReference>
<proteinExistence type="inferred from homology"/>
<sequence>MRLRILRNRLILLILSSVILMSTSACWSPVELNDRAFANLMLIDLTEDGQFELTLGFPLANRMIPGEVGGSGEKGQKPFAFVTKTGKSLPHALQDIQSDISRDITFGQTRNIVISQKLAKRGLDPLLDFISRHIAFHISANLFITPGKALEIVETPTTFERFISILLRSYVEDKETIDTTLRDILRTRYKSEDILVPLLAFGKQPEITAKLEKAETWLGVDGAAILKKGRMINPTLSKEDMKTSLWIDSNIKVMIINIESPTDGKEVSFNIENVKTKVQVKHKENVPSIHLQTRGTASILASDSKLDLKDDAQLIQLQKALNQEMRNRILRAINTTRTAQADVFHFKDYIDWKYPHVLQKISSDWNEFYAKELEIESTVNVRIRSTGEAYKSIKEEST</sequence>
<evidence type="ECO:0000256" key="4">
    <source>
        <dbReference type="ARBA" id="ARBA00022729"/>
    </source>
</evidence>
<dbReference type="KEGG" id="plen:EIM92_14850"/>
<keyword evidence="5" id="KW-0472">Membrane</keyword>
<keyword evidence="4" id="KW-0732">Signal</keyword>
<dbReference type="AlphaFoldDB" id="A0A3S8RWC5"/>
<accession>A0A3S8RWC5</accession>
<dbReference type="EMBL" id="CP034248">
    <property type="protein sequence ID" value="AZK47278.1"/>
    <property type="molecule type" value="Genomic_DNA"/>
</dbReference>
<keyword evidence="3" id="KW-0309">Germination</keyword>
<dbReference type="PANTHER" id="PTHR35789">
    <property type="entry name" value="SPORE GERMINATION PROTEIN B3"/>
    <property type="match status" value="1"/>
</dbReference>
<keyword evidence="7" id="KW-0449">Lipoprotein</keyword>
<comment type="similarity">
    <text evidence="2">Belongs to the GerABKC lipoprotein family.</text>
</comment>
<dbReference type="Proteomes" id="UP000273145">
    <property type="component" value="Chromosome"/>
</dbReference>
<dbReference type="OrthoDB" id="9816067at2"/>
<dbReference type="NCBIfam" id="TIGR02887">
    <property type="entry name" value="spore_ger_x_C"/>
    <property type="match status" value="1"/>
</dbReference>
<dbReference type="PANTHER" id="PTHR35789:SF1">
    <property type="entry name" value="SPORE GERMINATION PROTEIN B3"/>
    <property type="match status" value="1"/>
</dbReference>
<dbReference type="GO" id="GO:0009847">
    <property type="term" value="P:spore germination"/>
    <property type="evidence" value="ECO:0007669"/>
    <property type="project" value="InterPro"/>
</dbReference>
<keyword evidence="6" id="KW-0564">Palmitate</keyword>
<feature type="domain" description="Spore germination GerAC-like C-terminal" evidence="8">
    <location>
        <begin position="221"/>
        <end position="387"/>
    </location>
</feature>